<evidence type="ECO:0000313" key="1">
    <source>
        <dbReference type="EMBL" id="RDB17037.1"/>
    </source>
</evidence>
<dbReference type="EMBL" id="LUEZ02000119">
    <property type="protein sequence ID" value="RDB17037.1"/>
    <property type="molecule type" value="Genomic_DNA"/>
</dbReference>
<dbReference type="InParanoid" id="A0A369J8V3"/>
<accession>A0A369J8V3</accession>
<protein>
    <submittedName>
        <fullName evidence="1">Uncharacterized protein</fullName>
    </submittedName>
</protein>
<sequence length="259" mass="28900">MAPTGYTESPTEEEHELYVVKGDREAIDHRAAALDNWVQHVLRHTKFIPVEVHKTFEELYSSSKKPLPHSPVKKALTAPPAAELAVVDMHGMGEQIANGLLTRSDNHQTEDEESDIDSSSDDIAKLAWLSVHHHSKFAVLDQHLDVMVACDAEEIIYNVYDSDSDKSYVAPHSARVDEDGDIFMDNDVITTDHDEDIVSEHMPPSSPGSSVLDTSSSLKDMITPCLWTFLASFDEEHVWTILTDFARGIGTYNQIKLDS</sequence>
<reference evidence="1" key="1">
    <citation type="submission" date="2018-04" db="EMBL/GenBank/DDBJ databases">
        <title>Whole genome sequencing of Hypsizygus marmoreus.</title>
        <authorList>
            <person name="Choi I.-G."/>
            <person name="Min B."/>
            <person name="Kim J.-G."/>
            <person name="Kim S."/>
            <person name="Oh Y.-L."/>
            <person name="Kong W.-S."/>
            <person name="Park H."/>
            <person name="Jeong J."/>
            <person name="Song E.-S."/>
        </authorList>
    </citation>
    <scope>NUCLEOTIDE SEQUENCE [LARGE SCALE GENOMIC DNA]</scope>
    <source>
        <strain evidence="1">51987-8</strain>
    </source>
</reference>
<dbReference type="Proteomes" id="UP000076154">
    <property type="component" value="Unassembled WGS sequence"/>
</dbReference>
<comment type="caution">
    <text evidence="1">The sequence shown here is derived from an EMBL/GenBank/DDBJ whole genome shotgun (WGS) entry which is preliminary data.</text>
</comment>
<proteinExistence type="predicted"/>
<keyword evidence="2" id="KW-1185">Reference proteome</keyword>
<dbReference type="AlphaFoldDB" id="A0A369J8V3"/>
<gene>
    <name evidence="1" type="ORF">Hypma_002030</name>
</gene>
<name>A0A369J8V3_HYPMA</name>
<organism evidence="1 2">
    <name type="scientific">Hypsizygus marmoreus</name>
    <name type="common">White beech mushroom</name>
    <name type="synonym">Agaricus marmoreus</name>
    <dbReference type="NCBI Taxonomy" id="39966"/>
    <lineage>
        <taxon>Eukaryota</taxon>
        <taxon>Fungi</taxon>
        <taxon>Dikarya</taxon>
        <taxon>Basidiomycota</taxon>
        <taxon>Agaricomycotina</taxon>
        <taxon>Agaricomycetes</taxon>
        <taxon>Agaricomycetidae</taxon>
        <taxon>Agaricales</taxon>
        <taxon>Tricholomatineae</taxon>
        <taxon>Lyophyllaceae</taxon>
        <taxon>Hypsizygus</taxon>
    </lineage>
</organism>
<evidence type="ECO:0000313" key="2">
    <source>
        <dbReference type="Proteomes" id="UP000076154"/>
    </source>
</evidence>